<organism evidence="2 3">
    <name type="scientific">Tribonema minus</name>
    <dbReference type="NCBI Taxonomy" id="303371"/>
    <lineage>
        <taxon>Eukaryota</taxon>
        <taxon>Sar</taxon>
        <taxon>Stramenopiles</taxon>
        <taxon>Ochrophyta</taxon>
        <taxon>PX clade</taxon>
        <taxon>Xanthophyceae</taxon>
        <taxon>Tribonematales</taxon>
        <taxon>Tribonemataceae</taxon>
        <taxon>Tribonema</taxon>
    </lineage>
</organism>
<sequence>MAEKRQAEGESEGGGAAAAAAQQQPPEEEEEEELRPVAGTGRISSSGTVVTGHGTRFMSELRAGDALIVTHPTSLAQETRLVRMVLSDAHAGVSSAFSTDLISTTAFQYVSAPRGEAEDPAVAAKRARLQEEDRAFGTYSSGGGSKVVYRVKKAGVYGGYEIVTADSKKSMTREELLNVRSKKKADRYCY</sequence>
<dbReference type="AlphaFoldDB" id="A0A835Z5I8"/>
<keyword evidence="3" id="KW-1185">Reference proteome</keyword>
<comment type="caution">
    <text evidence="2">The sequence shown here is derived from an EMBL/GenBank/DDBJ whole genome shotgun (WGS) entry which is preliminary data.</text>
</comment>
<accession>A0A835Z5I8</accession>
<protein>
    <submittedName>
        <fullName evidence="2">Uncharacterized protein</fullName>
    </submittedName>
</protein>
<evidence type="ECO:0000313" key="3">
    <source>
        <dbReference type="Proteomes" id="UP000664859"/>
    </source>
</evidence>
<dbReference type="Proteomes" id="UP000664859">
    <property type="component" value="Unassembled WGS sequence"/>
</dbReference>
<name>A0A835Z5I8_9STRA</name>
<proteinExistence type="predicted"/>
<gene>
    <name evidence="2" type="ORF">JKP88DRAFT_195709</name>
</gene>
<evidence type="ECO:0000256" key="1">
    <source>
        <dbReference type="SAM" id="MobiDB-lite"/>
    </source>
</evidence>
<dbReference type="OrthoDB" id="311468at2759"/>
<feature type="region of interest" description="Disordered" evidence="1">
    <location>
        <begin position="1"/>
        <end position="51"/>
    </location>
</feature>
<dbReference type="EMBL" id="JAFCMP010000112">
    <property type="protein sequence ID" value="KAG5186509.1"/>
    <property type="molecule type" value="Genomic_DNA"/>
</dbReference>
<reference evidence="2" key="1">
    <citation type="submission" date="2021-02" db="EMBL/GenBank/DDBJ databases">
        <title>First Annotated Genome of the Yellow-green Alga Tribonema minus.</title>
        <authorList>
            <person name="Mahan K.M."/>
        </authorList>
    </citation>
    <scope>NUCLEOTIDE SEQUENCE</scope>
    <source>
        <strain evidence="2">UTEX B ZZ1240</strain>
    </source>
</reference>
<evidence type="ECO:0000313" key="2">
    <source>
        <dbReference type="EMBL" id="KAG5186509.1"/>
    </source>
</evidence>